<comment type="similarity">
    <text evidence="2">Belongs to the MS4A family.</text>
</comment>
<protein>
    <submittedName>
        <fullName evidence="8">FAM189A1 protein</fullName>
    </submittedName>
</protein>
<dbReference type="PANTHER" id="PTHR23320:SF158">
    <property type="entry name" value="CREB-BINDING PROTEIN-LIKE ISOFORM X1"/>
    <property type="match status" value="1"/>
</dbReference>
<dbReference type="InterPro" id="IPR030417">
    <property type="entry name" value="MS4A"/>
</dbReference>
<dbReference type="InterPro" id="IPR007237">
    <property type="entry name" value="CD20-like"/>
</dbReference>
<feature type="transmembrane region" description="Helical" evidence="7">
    <location>
        <begin position="54"/>
        <end position="75"/>
    </location>
</feature>
<sequence length="312" mass="33144">MYAVNLNRPQPARTQAHRKYVIGGAKGLGASHIVFGCLLITMGSIGAALNTADFYIGTHIWTGLMYLVTGILGVVSSHRNNKCTAVGFLVLSCMCILMVIAGLTSASLALSWEHWSVFSGPVGCWYDYQTDENHCKGIDTARSAVDAANLLGALVEMGLCIASIVVCSHAISKVRREGGWGGDGCGSGCSCCESGRRGQPAYQTLHEVGPDGRLHVAPVQNFSQLQFHNRPQVALAPGQSYVISTQVPASQGGLEQGATGGTQTVELAHAQQQQTMQYHQPPQHQQQTPAAMAHVQQGCTSPPPAYNNHSEC</sequence>
<dbReference type="OrthoDB" id="10016951at2759"/>
<feature type="region of interest" description="Disordered" evidence="6">
    <location>
        <begin position="271"/>
        <end position="312"/>
    </location>
</feature>
<evidence type="ECO:0000313" key="8">
    <source>
        <dbReference type="EMBL" id="CAH1254833.1"/>
    </source>
</evidence>
<organism evidence="8 9">
    <name type="scientific">Branchiostoma lanceolatum</name>
    <name type="common">Common lancelet</name>
    <name type="synonym">Amphioxus lanceolatum</name>
    <dbReference type="NCBI Taxonomy" id="7740"/>
    <lineage>
        <taxon>Eukaryota</taxon>
        <taxon>Metazoa</taxon>
        <taxon>Chordata</taxon>
        <taxon>Cephalochordata</taxon>
        <taxon>Leptocardii</taxon>
        <taxon>Amphioxiformes</taxon>
        <taxon>Branchiostomatidae</taxon>
        <taxon>Branchiostoma</taxon>
    </lineage>
</organism>
<evidence type="ECO:0000256" key="6">
    <source>
        <dbReference type="SAM" id="MobiDB-lite"/>
    </source>
</evidence>
<gene>
    <name evidence="8" type="primary">FAM189A1</name>
    <name evidence="8" type="ORF">BLAG_LOCUS14085</name>
</gene>
<reference evidence="8" key="1">
    <citation type="submission" date="2022-01" db="EMBL/GenBank/DDBJ databases">
        <authorList>
            <person name="Braso-Vives M."/>
        </authorList>
    </citation>
    <scope>NUCLEOTIDE SEQUENCE</scope>
</reference>
<dbReference type="GO" id="GO:0016020">
    <property type="term" value="C:membrane"/>
    <property type="evidence" value="ECO:0007669"/>
    <property type="project" value="UniProtKB-SubCell"/>
</dbReference>
<evidence type="ECO:0000256" key="3">
    <source>
        <dbReference type="ARBA" id="ARBA00022692"/>
    </source>
</evidence>
<evidence type="ECO:0000256" key="5">
    <source>
        <dbReference type="ARBA" id="ARBA00023136"/>
    </source>
</evidence>
<feature type="transmembrane region" description="Helical" evidence="7">
    <location>
        <begin position="150"/>
        <end position="171"/>
    </location>
</feature>
<keyword evidence="3 7" id="KW-0812">Transmembrane</keyword>
<evidence type="ECO:0000256" key="7">
    <source>
        <dbReference type="SAM" id="Phobius"/>
    </source>
</evidence>
<keyword evidence="9" id="KW-1185">Reference proteome</keyword>
<evidence type="ECO:0000256" key="4">
    <source>
        <dbReference type="ARBA" id="ARBA00022989"/>
    </source>
</evidence>
<comment type="subcellular location">
    <subcellularLocation>
        <location evidence="1">Membrane</location>
        <topology evidence="1">Multi-pass membrane protein</topology>
    </subcellularLocation>
</comment>
<keyword evidence="5 7" id="KW-0472">Membrane</keyword>
<accession>A0A8J9ZKE8</accession>
<name>A0A8J9ZKE8_BRALA</name>
<dbReference type="AlphaFoldDB" id="A0A8J9ZKE8"/>
<feature type="transmembrane region" description="Helical" evidence="7">
    <location>
        <begin position="87"/>
        <end position="112"/>
    </location>
</feature>
<evidence type="ECO:0000256" key="1">
    <source>
        <dbReference type="ARBA" id="ARBA00004141"/>
    </source>
</evidence>
<dbReference type="Proteomes" id="UP000838412">
    <property type="component" value="Chromosome 2"/>
</dbReference>
<proteinExistence type="inferred from homology"/>
<dbReference type="Pfam" id="PF04103">
    <property type="entry name" value="CD20"/>
    <property type="match status" value="1"/>
</dbReference>
<dbReference type="PANTHER" id="PTHR23320">
    <property type="entry name" value="MEMBRANE-SPANNING 4-DOMAINS SUBFAMILY A MS4A -RELATED"/>
    <property type="match status" value="1"/>
</dbReference>
<evidence type="ECO:0000256" key="2">
    <source>
        <dbReference type="ARBA" id="ARBA00009565"/>
    </source>
</evidence>
<keyword evidence="4 7" id="KW-1133">Transmembrane helix</keyword>
<dbReference type="EMBL" id="OV696687">
    <property type="protein sequence ID" value="CAH1254833.1"/>
    <property type="molecule type" value="Genomic_DNA"/>
</dbReference>
<evidence type="ECO:0000313" key="9">
    <source>
        <dbReference type="Proteomes" id="UP000838412"/>
    </source>
</evidence>
<feature type="compositionally biased region" description="Low complexity" evidence="6">
    <location>
        <begin position="271"/>
        <end position="294"/>
    </location>
</feature>
<feature type="transmembrane region" description="Helical" evidence="7">
    <location>
        <begin position="28"/>
        <end position="48"/>
    </location>
</feature>